<gene>
    <name evidence="1" type="ORF">BDP55DRAFT_650549</name>
</gene>
<comment type="caution">
    <text evidence="1">The sequence shown here is derived from an EMBL/GenBank/DDBJ whole genome shotgun (WGS) entry which is preliminary data.</text>
</comment>
<dbReference type="AlphaFoldDB" id="A0AAJ0AU37"/>
<dbReference type="EMBL" id="JAHMHR010000006">
    <property type="protein sequence ID" value="KAK1690396.1"/>
    <property type="molecule type" value="Genomic_DNA"/>
</dbReference>
<dbReference type="RefSeq" id="XP_060434091.1">
    <property type="nucleotide sequence ID" value="XM_060573984.1"/>
</dbReference>
<dbReference type="Proteomes" id="UP001224890">
    <property type="component" value="Unassembled WGS sequence"/>
</dbReference>
<reference evidence="1" key="1">
    <citation type="submission" date="2021-06" db="EMBL/GenBank/DDBJ databases">
        <title>Comparative genomics, transcriptomics and evolutionary studies reveal genomic signatures of adaptation to plant cell wall in hemibiotrophic fungi.</title>
        <authorList>
            <consortium name="DOE Joint Genome Institute"/>
            <person name="Baroncelli R."/>
            <person name="Diaz J.F."/>
            <person name="Benocci T."/>
            <person name="Peng M."/>
            <person name="Battaglia E."/>
            <person name="Haridas S."/>
            <person name="Andreopoulos W."/>
            <person name="Labutti K."/>
            <person name="Pangilinan J."/>
            <person name="Floch G.L."/>
            <person name="Makela M.R."/>
            <person name="Henrissat B."/>
            <person name="Grigoriev I.V."/>
            <person name="Crouch J.A."/>
            <person name="De Vries R.P."/>
            <person name="Sukno S.A."/>
            <person name="Thon M.R."/>
        </authorList>
    </citation>
    <scope>NUCLEOTIDE SEQUENCE</scope>
    <source>
        <strain evidence="1">CBS 193.32</strain>
    </source>
</reference>
<keyword evidence="2" id="KW-1185">Reference proteome</keyword>
<name>A0AAJ0AU37_9PEZI</name>
<dbReference type="GeneID" id="85458510"/>
<sequence>MFPRQKSSSVTSTFQLIRPETRFIYPSLMSRLLTDQTSVSPVQPPSLCFTTWTAALLYIYQ</sequence>
<accession>A0AAJ0AU37</accession>
<organism evidence="1 2">
    <name type="scientific">Colletotrichum godetiae</name>
    <dbReference type="NCBI Taxonomy" id="1209918"/>
    <lineage>
        <taxon>Eukaryota</taxon>
        <taxon>Fungi</taxon>
        <taxon>Dikarya</taxon>
        <taxon>Ascomycota</taxon>
        <taxon>Pezizomycotina</taxon>
        <taxon>Sordariomycetes</taxon>
        <taxon>Hypocreomycetidae</taxon>
        <taxon>Glomerellales</taxon>
        <taxon>Glomerellaceae</taxon>
        <taxon>Colletotrichum</taxon>
        <taxon>Colletotrichum acutatum species complex</taxon>
    </lineage>
</organism>
<protein>
    <submittedName>
        <fullName evidence="1">Uncharacterized protein</fullName>
    </submittedName>
</protein>
<evidence type="ECO:0000313" key="1">
    <source>
        <dbReference type="EMBL" id="KAK1690396.1"/>
    </source>
</evidence>
<evidence type="ECO:0000313" key="2">
    <source>
        <dbReference type="Proteomes" id="UP001224890"/>
    </source>
</evidence>
<proteinExistence type="predicted"/>